<reference evidence="1 2" key="1">
    <citation type="submission" date="2016-11" db="EMBL/GenBank/DDBJ databases">
        <title>The macronuclear genome of Stentor coeruleus: a giant cell with tiny introns.</title>
        <authorList>
            <person name="Slabodnick M."/>
            <person name="Ruby J.G."/>
            <person name="Reiff S.B."/>
            <person name="Swart E.C."/>
            <person name="Gosai S."/>
            <person name="Prabakaran S."/>
            <person name="Witkowska E."/>
            <person name="Larue G.E."/>
            <person name="Fisher S."/>
            <person name="Freeman R.M."/>
            <person name="Gunawardena J."/>
            <person name="Chu W."/>
            <person name="Stover N.A."/>
            <person name="Gregory B.D."/>
            <person name="Nowacki M."/>
            <person name="Derisi J."/>
            <person name="Roy S.W."/>
            <person name="Marshall W.F."/>
            <person name="Sood P."/>
        </authorList>
    </citation>
    <scope>NUCLEOTIDE SEQUENCE [LARGE SCALE GENOMIC DNA]</scope>
    <source>
        <strain evidence="1">WM001</strain>
    </source>
</reference>
<comment type="caution">
    <text evidence="1">The sequence shown here is derived from an EMBL/GenBank/DDBJ whole genome shotgun (WGS) entry which is preliminary data.</text>
</comment>
<protein>
    <submittedName>
        <fullName evidence="1">Uncharacterized protein</fullName>
    </submittedName>
</protein>
<keyword evidence="2" id="KW-1185">Reference proteome</keyword>
<dbReference type="Proteomes" id="UP000187209">
    <property type="component" value="Unassembled WGS sequence"/>
</dbReference>
<dbReference type="EMBL" id="MPUH01001821">
    <property type="protein sequence ID" value="OMJ66095.1"/>
    <property type="molecule type" value="Genomic_DNA"/>
</dbReference>
<organism evidence="1 2">
    <name type="scientific">Stentor coeruleus</name>
    <dbReference type="NCBI Taxonomy" id="5963"/>
    <lineage>
        <taxon>Eukaryota</taxon>
        <taxon>Sar</taxon>
        <taxon>Alveolata</taxon>
        <taxon>Ciliophora</taxon>
        <taxon>Postciliodesmatophora</taxon>
        <taxon>Heterotrichea</taxon>
        <taxon>Heterotrichida</taxon>
        <taxon>Stentoridae</taxon>
        <taxon>Stentor</taxon>
    </lineage>
</organism>
<name>A0A1R2ANS7_9CILI</name>
<proteinExistence type="predicted"/>
<evidence type="ECO:0000313" key="2">
    <source>
        <dbReference type="Proteomes" id="UP000187209"/>
    </source>
</evidence>
<dbReference type="AlphaFoldDB" id="A0A1R2ANS7"/>
<accession>A0A1R2ANS7</accession>
<gene>
    <name evidence="1" type="ORF">SteCoe_37183</name>
</gene>
<evidence type="ECO:0000313" key="1">
    <source>
        <dbReference type="EMBL" id="OMJ66095.1"/>
    </source>
</evidence>
<sequence>MQSLVKYSKTILCDKTVRAYKEKSVKAQLKNIVEGSIGSNKKKYKNLNIEAEEIVDAILSDLQLNEVIFIKGNIEYNDYNIDAYFSVLKTKTFIPTHKAIKPQVPLCVIPVNNPSNLLHQSTPTRISHQVITPNITKFPEVQISLSKKDSLNETYKKYSIESKPLETDIHTIIDYVIEKIAPKVDLITNILMLFREVRQILQEFGDLESVNINYQDNKNIFTSCIKILLDSFYTVQSNLSNQEIVKDLFKHGKIVLQKRD</sequence>